<dbReference type="EMBL" id="CAJOBA010052979">
    <property type="protein sequence ID" value="CAF4260390.1"/>
    <property type="molecule type" value="Genomic_DNA"/>
</dbReference>
<proteinExistence type="predicted"/>
<evidence type="ECO:0000313" key="3">
    <source>
        <dbReference type="Proteomes" id="UP000677228"/>
    </source>
</evidence>
<dbReference type="AlphaFoldDB" id="A0A8S2FHI2"/>
<name>A0A8S2FHI2_9BILA</name>
<evidence type="ECO:0000313" key="2">
    <source>
        <dbReference type="EMBL" id="CAF4260390.1"/>
    </source>
</evidence>
<dbReference type="EMBL" id="CAJNOK010031100">
    <property type="protein sequence ID" value="CAF1468228.1"/>
    <property type="molecule type" value="Genomic_DNA"/>
</dbReference>
<gene>
    <name evidence="1" type="ORF">OVA965_LOCUS35544</name>
    <name evidence="2" type="ORF">TMI583_LOCUS36510</name>
</gene>
<sequence length="278" mass="32645">MALALKLEPFNGSSDQNISDWLTRFNVLCTIANIQSEKRHLVLPWFLKSERVINWFIDTDLDHLSWEDLQRTLIKTFGSHEHQFHPQHHQIVYDQYSSTSADNYELLPSALENEPLVNWPSDNELWYVREMRQQREIFMKAPLTKIEATVNEISNDIKHSPMEPMIMGRQVLFELKHIQLENLQLKYHLAQGLEEHQSPLVIQSQICITNWLVELLEQGDNQLVYKHKDCTMGIAPQLRTICAGFAFTHDDKFIGGLLNDNQTNLLTHWDWLWPYMAP</sequence>
<accession>A0A8S2FHI2</accession>
<dbReference type="Proteomes" id="UP000677228">
    <property type="component" value="Unassembled WGS sequence"/>
</dbReference>
<comment type="caution">
    <text evidence="1">The sequence shown here is derived from an EMBL/GenBank/DDBJ whole genome shotgun (WGS) entry which is preliminary data.</text>
</comment>
<organism evidence="1 3">
    <name type="scientific">Didymodactylos carnosus</name>
    <dbReference type="NCBI Taxonomy" id="1234261"/>
    <lineage>
        <taxon>Eukaryota</taxon>
        <taxon>Metazoa</taxon>
        <taxon>Spiralia</taxon>
        <taxon>Gnathifera</taxon>
        <taxon>Rotifera</taxon>
        <taxon>Eurotatoria</taxon>
        <taxon>Bdelloidea</taxon>
        <taxon>Philodinida</taxon>
        <taxon>Philodinidae</taxon>
        <taxon>Didymodactylos</taxon>
    </lineage>
</organism>
<evidence type="ECO:0000313" key="1">
    <source>
        <dbReference type="EMBL" id="CAF1468228.1"/>
    </source>
</evidence>
<protein>
    <submittedName>
        <fullName evidence="1">Uncharacterized protein</fullName>
    </submittedName>
</protein>
<reference evidence="1" key="1">
    <citation type="submission" date="2021-02" db="EMBL/GenBank/DDBJ databases">
        <authorList>
            <person name="Nowell W R."/>
        </authorList>
    </citation>
    <scope>NUCLEOTIDE SEQUENCE</scope>
</reference>
<dbReference type="Proteomes" id="UP000682733">
    <property type="component" value="Unassembled WGS sequence"/>
</dbReference>